<dbReference type="GO" id="GO:0016020">
    <property type="term" value="C:membrane"/>
    <property type="evidence" value="ECO:0007669"/>
    <property type="project" value="InterPro"/>
</dbReference>
<comment type="function">
    <text evidence="6">CzcA and CzcB together would act in zinc efflux nearly as effectively as the complete czc efflux system (CzcABC). The CzcB protein is thought to funnel zinc cations to the CzcA transport protein.</text>
</comment>
<dbReference type="Gene3D" id="2.40.30.170">
    <property type="match status" value="1"/>
</dbReference>
<dbReference type="SUPFAM" id="SSF111369">
    <property type="entry name" value="HlyD-like secretion proteins"/>
    <property type="match status" value="1"/>
</dbReference>
<dbReference type="PANTHER" id="PTHR30097:SF4">
    <property type="entry name" value="SLR6042 PROTEIN"/>
    <property type="match status" value="1"/>
</dbReference>
<dbReference type="Pfam" id="PF25973">
    <property type="entry name" value="BSH_CzcB"/>
    <property type="match status" value="1"/>
</dbReference>
<name>A0A240UB95_9BURK</name>
<evidence type="ECO:0000259" key="8">
    <source>
        <dbReference type="Pfam" id="PF25954"/>
    </source>
</evidence>
<dbReference type="FunFam" id="2.40.30.170:FF:000010">
    <property type="entry name" value="Efflux RND transporter periplasmic adaptor subunit"/>
    <property type="match status" value="1"/>
</dbReference>
<dbReference type="InterPro" id="IPR058646">
    <property type="entry name" value="CzcB_N"/>
</dbReference>
<dbReference type="GO" id="GO:0060003">
    <property type="term" value="P:copper ion export"/>
    <property type="evidence" value="ECO:0007669"/>
    <property type="project" value="TreeGrafter"/>
</dbReference>
<evidence type="ECO:0000313" key="13">
    <source>
        <dbReference type="Proteomes" id="UP000194440"/>
    </source>
</evidence>
<evidence type="ECO:0000256" key="6">
    <source>
        <dbReference type="ARBA" id="ARBA00058766"/>
    </source>
</evidence>
<keyword evidence="2" id="KW-0813">Transport</keyword>
<dbReference type="GO" id="GO:0030288">
    <property type="term" value="C:outer membrane-bounded periplasmic space"/>
    <property type="evidence" value="ECO:0007669"/>
    <property type="project" value="TreeGrafter"/>
</dbReference>
<accession>A0A240TQS5</accession>
<dbReference type="InterPro" id="IPR006143">
    <property type="entry name" value="RND_pump_MFP"/>
</dbReference>
<evidence type="ECO:0000256" key="5">
    <source>
        <dbReference type="ARBA" id="ARBA00043263"/>
    </source>
</evidence>
<proteinExistence type="inferred from homology"/>
<feature type="domain" description="CzcB-like C-terminal circularly permuted SH3-like" evidence="11">
    <location>
        <begin position="464"/>
        <end position="524"/>
    </location>
</feature>
<keyword evidence="4" id="KW-0170">Cobalt</keyword>
<accession>A0A240U2B5</accession>
<dbReference type="Pfam" id="PF25971">
    <property type="entry name" value="CzcB_N"/>
    <property type="match status" value="1"/>
</dbReference>
<dbReference type="Gene3D" id="1.10.287.470">
    <property type="entry name" value="Helix hairpin bin"/>
    <property type="match status" value="1"/>
</dbReference>
<comment type="similarity">
    <text evidence="1">Belongs to the membrane fusion protein (MFP) (TC 8.A.1) family.</text>
</comment>
<evidence type="ECO:0000259" key="11">
    <source>
        <dbReference type="Pfam" id="PF25975"/>
    </source>
</evidence>
<dbReference type="FunFam" id="2.40.420.20:FF:000006">
    <property type="entry name" value="RND family efflux transporter MFP subunit"/>
    <property type="match status" value="1"/>
</dbReference>
<keyword evidence="13" id="KW-1185">Reference proteome</keyword>
<dbReference type="EMBL" id="CP021366">
    <property type="protein sequence ID" value="ART58781.1"/>
    <property type="molecule type" value="Genomic_DNA"/>
</dbReference>
<dbReference type="Proteomes" id="UP000194440">
    <property type="component" value="Chromosome"/>
</dbReference>
<organism evidence="12 13">
    <name type="scientific">Acidovorax carolinensis</name>
    <dbReference type="NCBI Taxonomy" id="553814"/>
    <lineage>
        <taxon>Bacteria</taxon>
        <taxon>Pseudomonadati</taxon>
        <taxon>Pseudomonadota</taxon>
        <taxon>Betaproteobacteria</taxon>
        <taxon>Burkholderiales</taxon>
        <taxon>Comamonadaceae</taxon>
        <taxon>Acidovorax</taxon>
    </lineage>
</organism>
<dbReference type="NCBIfam" id="TIGR01730">
    <property type="entry name" value="RND_mfp"/>
    <property type="match status" value="1"/>
</dbReference>
<dbReference type="KEGG" id="acid:CBP33_07305"/>
<feature type="domain" description="CzcB-like alpha-helical hairpin" evidence="7">
    <location>
        <begin position="274"/>
        <end position="333"/>
    </location>
</feature>
<evidence type="ECO:0000256" key="2">
    <source>
        <dbReference type="ARBA" id="ARBA00022448"/>
    </source>
</evidence>
<protein>
    <submittedName>
        <fullName evidence="12">Efflux transporter periplasmic adaptor subunit</fullName>
    </submittedName>
</protein>
<dbReference type="InterPro" id="IPR058648">
    <property type="entry name" value="HH_CzcB-like"/>
</dbReference>
<dbReference type="InterPro" id="IPR058647">
    <property type="entry name" value="BSH_CzcB-like"/>
</dbReference>
<evidence type="ECO:0000259" key="10">
    <source>
        <dbReference type="Pfam" id="PF25973"/>
    </source>
</evidence>
<dbReference type="GO" id="GO:0022857">
    <property type="term" value="F:transmembrane transporter activity"/>
    <property type="evidence" value="ECO:0007669"/>
    <property type="project" value="InterPro"/>
</dbReference>
<feature type="domain" description="CzcB N-terminal" evidence="9">
    <location>
        <begin position="97"/>
        <end position="188"/>
    </location>
</feature>
<evidence type="ECO:0000256" key="1">
    <source>
        <dbReference type="ARBA" id="ARBA00009477"/>
    </source>
</evidence>
<dbReference type="Gene3D" id="2.40.420.20">
    <property type="match status" value="1"/>
</dbReference>
<accession>A0A240UB95</accession>
<dbReference type="InterPro" id="IPR058792">
    <property type="entry name" value="Beta-barrel_RND_2"/>
</dbReference>
<feature type="domain" description="CzcB-like barrel-sandwich hybrid" evidence="10">
    <location>
        <begin position="235"/>
        <end position="379"/>
    </location>
</feature>
<evidence type="ECO:0000313" key="12">
    <source>
        <dbReference type="EMBL" id="ART58781.1"/>
    </source>
</evidence>
<dbReference type="KEGG" id="acin:CBP34_07205"/>
<evidence type="ECO:0000259" key="9">
    <source>
        <dbReference type="Pfam" id="PF25971"/>
    </source>
</evidence>
<feature type="domain" description="CusB-like beta-barrel" evidence="8">
    <location>
        <begin position="382"/>
        <end position="458"/>
    </location>
</feature>
<dbReference type="GO" id="GO:0015679">
    <property type="term" value="P:plasma membrane copper ion transport"/>
    <property type="evidence" value="ECO:0007669"/>
    <property type="project" value="TreeGrafter"/>
</dbReference>
<dbReference type="GO" id="GO:0046686">
    <property type="term" value="P:response to cadmium ion"/>
    <property type="evidence" value="ECO:0007669"/>
    <property type="project" value="UniProtKB-KW"/>
</dbReference>
<evidence type="ECO:0000256" key="4">
    <source>
        <dbReference type="ARBA" id="ARBA00023285"/>
    </source>
</evidence>
<dbReference type="KEGG" id="acip:CBP36_07875"/>
<gene>
    <name evidence="12" type="ORF">CBP36_07875</name>
</gene>
<dbReference type="InterPro" id="IPR058649">
    <property type="entry name" value="CzcB_C"/>
</dbReference>
<keyword evidence="3" id="KW-0862">Zinc</keyword>
<evidence type="ECO:0000259" key="7">
    <source>
        <dbReference type="Pfam" id="PF25893"/>
    </source>
</evidence>
<sequence>MTMNTIKSTISKKHLIAIAVVLALGVGAGAFILQGGGKPKAAAAEGDGHGHGGHTEAKGHGDGEHHGQGGEKGHDDDKGHADGEHHEKSEAKGAHGGTVFKEGDFSLEALLSEDGGEPRLRIWLFDKDKALTLNAATVTATVTRPTDEKQKLTFAAEKDNLVSREIVAEPHAFDIEIIAQTTTEPFMFVMSKEEGKIELTDAQIKAASISVDTASAANIKTALLLPGEIRLNEDRTSHVVPRLAGVVESVSANLGQVVKKGQVLAAIASPTASEQRSELQTAQKRLALAKTTYEREKKLWEQKVSAEQDYLQAKQALSEAEVAVANANQKLSALGLSTSSMSGLNRIELRAPFNGIVIEKHLSLGEAVKEDAAVFTISDLTQVWAEINVPAKDLPSVRVGEKVTIKATAFDASATGTVAFVGALIGEQTRTAKARVVLENPKGAWRPGLFVNVEVVSEETAAPVTISADAVQNVGDKPVVFLKVNGGFITQPVKLGRSDGKRVEVLQGLKAGMPYASSGSFVVKSELGKGSAEHTH</sequence>
<dbReference type="RefSeq" id="WP_026435746.1">
    <property type="nucleotide sequence ID" value="NZ_CP021359.1"/>
</dbReference>
<evidence type="ECO:0000256" key="3">
    <source>
        <dbReference type="ARBA" id="ARBA00022833"/>
    </source>
</evidence>
<dbReference type="GO" id="GO:0046914">
    <property type="term" value="F:transition metal ion binding"/>
    <property type="evidence" value="ECO:0007669"/>
    <property type="project" value="TreeGrafter"/>
</dbReference>
<dbReference type="PANTHER" id="PTHR30097">
    <property type="entry name" value="CATION EFFLUX SYSTEM PROTEIN CUSB"/>
    <property type="match status" value="1"/>
</dbReference>
<dbReference type="Pfam" id="PF25954">
    <property type="entry name" value="Beta-barrel_RND_2"/>
    <property type="match status" value="1"/>
</dbReference>
<reference evidence="12" key="1">
    <citation type="submission" date="2017-05" db="EMBL/GenBank/DDBJ databases">
        <title>Polyphasic characterization of four soil-derived phenanthrene-degrading Acidovorax strains and proposal of Acidovorax phenanthrenivorans sp. nov.</title>
        <authorList>
            <person name="Singleton D."/>
            <person name="Lee J."/>
            <person name="Dickey A.N."/>
            <person name="Stroud A."/>
            <person name="Scholl E.H."/>
            <person name="Wright F.A."/>
            <person name="Aitken M.D."/>
        </authorList>
    </citation>
    <scope>NUCLEOTIDE SEQUENCE</scope>
    <source>
        <strain evidence="12">P4</strain>
    </source>
</reference>
<dbReference type="InterPro" id="IPR051909">
    <property type="entry name" value="MFP_Cation_Efflux"/>
</dbReference>
<dbReference type="Pfam" id="PF25975">
    <property type="entry name" value="CzcB_C"/>
    <property type="match status" value="1"/>
</dbReference>
<keyword evidence="5" id="KW-0105">Cadmium resistance</keyword>
<dbReference type="OrthoDB" id="9768185at2"/>
<dbReference type="Pfam" id="PF25893">
    <property type="entry name" value="HH_CzcB"/>
    <property type="match status" value="1"/>
</dbReference>
<dbReference type="AlphaFoldDB" id="A0A240UB95"/>